<dbReference type="PANTHER" id="PTHR48100:SF1">
    <property type="entry name" value="HISTIDINE PHOSPHATASE FAMILY PROTEIN-RELATED"/>
    <property type="match status" value="1"/>
</dbReference>
<feature type="compositionally biased region" description="Polar residues" evidence="4">
    <location>
        <begin position="161"/>
        <end position="177"/>
    </location>
</feature>
<comment type="similarity">
    <text evidence="3">Belongs to the phosphoglycerate mutase family.</text>
</comment>
<gene>
    <name evidence="5" type="ORF">DUNSADRAFT_9578</name>
</gene>
<sequence>MKRAYASAINTDSSTPQLVNRGHRRSGSKEALQVPAKRGKATKQLSLHQFLNPVPTPRTKTSPQETPTLLGPPHKSNASSRRQSPEEGGGGPEKPQDEYPSAQRALERLEITLETPQMDACPSLTEPRTTTGSPMLEGALSRPSSADSCADDFKLFCSQTYERQSPQQPEDVSMSRTDSADDEEQHLSWSGFAGGVDQATRFPTEDVQTLSTQHAQPNALAPSFANFSFLGDLEDQPTTQPADDPIHLEDETCSFAAIQPNQAGANHAATPELVPTQVNASCSTAEVALGDNTHGTAHVDAPLFNIFRPAKDRKCLLIVRHGESEYNRACSESKGYADPQIFDPHLTTRGHNQCLDLKRRLQQIISEKAPKFGDPLFVVSPLTRTLQTFLEANPFPERLACNNQGSHDPACRPLKVEVLPAISEFMVTPGDVGRPPAHLVQEFPQLAKQLMQLPEVWWYQDPQQPNSALHQCWGSSEPQKSREHRISEFSRWLNGRREQLVVLVGHSSFWHHFTNKSRQRLQNGEVMSMTW</sequence>
<name>A0ABQ7GH38_DUNSA</name>
<dbReference type="SMART" id="SM00855">
    <property type="entry name" value="PGAM"/>
    <property type="match status" value="1"/>
</dbReference>
<keyword evidence="6" id="KW-1185">Reference proteome</keyword>
<feature type="compositionally biased region" description="Polar residues" evidence="4">
    <location>
        <begin position="8"/>
        <end position="18"/>
    </location>
</feature>
<keyword evidence="2" id="KW-0413">Isomerase</keyword>
<dbReference type="Proteomes" id="UP000815325">
    <property type="component" value="Unassembled WGS sequence"/>
</dbReference>
<feature type="region of interest" description="Disordered" evidence="4">
    <location>
        <begin position="1"/>
        <end position="145"/>
    </location>
</feature>
<accession>A0ABQ7GH38</accession>
<dbReference type="CDD" id="cd07040">
    <property type="entry name" value="HP"/>
    <property type="match status" value="1"/>
</dbReference>
<dbReference type="InterPro" id="IPR001345">
    <property type="entry name" value="PG/BPGM_mutase_AS"/>
</dbReference>
<dbReference type="Pfam" id="PF00300">
    <property type="entry name" value="His_Phos_1"/>
    <property type="match status" value="1"/>
</dbReference>
<organism evidence="5 6">
    <name type="scientific">Dunaliella salina</name>
    <name type="common">Green alga</name>
    <name type="synonym">Protococcus salinus</name>
    <dbReference type="NCBI Taxonomy" id="3046"/>
    <lineage>
        <taxon>Eukaryota</taxon>
        <taxon>Viridiplantae</taxon>
        <taxon>Chlorophyta</taxon>
        <taxon>core chlorophytes</taxon>
        <taxon>Chlorophyceae</taxon>
        <taxon>CS clade</taxon>
        <taxon>Chlamydomonadales</taxon>
        <taxon>Dunaliellaceae</taxon>
        <taxon>Dunaliella</taxon>
    </lineage>
</organism>
<dbReference type="SUPFAM" id="SSF53254">
    <property type="entry name" value="Phosphoglycerate mutase-like"/>
    <property type="match status" value="1"/>
</dbReference>
<protein>
    <recommendedName>
        <fullName evidence="7">Phosphoglycerate mutase family protein</fullName>
    </recommendedName>
</protein>
<feature type="region of interest" description="Disordered" evidence="4">
    <location>
        <begin position="161"/>
        <end position="185"/>
    </location>
</feature>
<dbReference type="InterPro" id="IPR013078">
    <property type="entry name" value="His_Pase_superF_clade-1"/>
</dbReference>
<dbReference type="InterPro" id="IPR029033">
    <property type="entry name" value="His_PPase_superfam"/>
</dbReference>
<dbReference type="InterPro" id="IPR050275">
    <property type="entry name" value="PGM_Phosphatase"/>
</dbReference>
<feature type="compositionally biased region" description="Polar residues" evidence="4">
    <location>
        <begin position="58"/>
        <end position="67"/>
    </location>
</feature>
<evidence type="ECO:0000256" key="2">
    <source>
        <dbReference type="ARBA" id="ARBA00023235"/>
    </source>
</evidence>
<evidence type="ECO:0000256" key="1">
    <source>
        <dbReference type="ARBA" id="ARBA00023152"/>
    </source>
</evidence>
<dbReference type="EMBL" id="MU069784">
    <property type="protein sequence ID" value="KAF5833919.1"/>
    <property type="molecule type" value="Genomic_DNA"/>
</dbReference>
<evidence type="ECO:0000256" key="4">
    <source>
        <dbReference type="SAM" id="MobiDB-lite"/>
    </source>
</evidence>
<reference evidence="5" key="1">
    <citation type="submission" date="2017-08" db="EMBL/GenBank/DDBJ databases">
        <authorList>
            <person name="Polle J.E."/>
            <person name="Barry K."/>
            <person name="Cushman J."/>
            <person name="Schmutz J."/>
            <person name="Tran D."/>
            <person name="Hathwaick L.T."/>
            <person name="Yim W.C."/>
            <person name="Jenkins J."/>
            <person name="Mckie-Krisberg Z.M."/>
            <person name="Prochnik S."/>
            <person name="Lindquist E."/>
            <person name="Dockter R.B."/>
            <person name="Adam C."/>
            <person name="Molina H."/>
            <person name="Bunkerborg J."/>
            <person name="Jin E."/>
            <person name="Buchheim M."/>
            <person name="Magnuson J."/>
        </authorList>
    </citation>
    <scope>NUCLEOTIDE SEQUENCE</scope>
    <source>
        <strain evidence="5">CCAP 19/18</strain>
    </source>
</reference>
<proteinExistence type="inferred from homology"/>
<evidence type="ECO:0000313" key="6">
    <source>
        <dbReference type="Proteomes" id="UP000815325"/>
    </source>
</evidence>
<comment type="caution">
    <text evidence="5">The sequence shown here is derived from an EMBL/GenBank/DDBJ whole genome shotgun (WGS) entry which is preliminary data.</text>
</comment>
<evidence type="ECO:0008006" key="7">
    <source>
        <dbReference type="Google" id="ProtNLM"/>
    </source>
</evidence>
<evidence type="ECO:0000313" key="5">
    <source>
        <dbReference type="EMBL" id="KAF5833919.1"/>
    </source>
</evidence>
<keyword evidence="1" id="KW-0324">Glycolysis</keyword>
<evidence type="ECO:0000256" key="3">
    <source>
        <dbReference type="ARBA" id="ARBA00038362"/>
    </source>
</evidence>
<dbReference type="PROSITE" id="PS00175">
    <property type="entry name" value="PG_MUTASE"/>
    <property type="match status" value="1"/>
</dbReference>
<dbReference type="PANTHER" id="PTHR48100">
    <property type="entry name" value="BROAD-SPECIFICITY PHOSPHATASE YOR283W-RELATED"/>
    <property type="match status" value="1"/>
</dbReference>
<dbReference type="Gene3D" id="3.40.50.1240">
    <property type="entry name" value="Phosphoglycerate mutase-like"/>
    <property type="match status" value="1"/>
</dbReference>